<dbReference type="Proteomes" id="UP001596435">
    <property type="component" value="Unassembled WGS sequence"/>
</dbReference>
<dbReference type="PANTHER" id="PTHR36175">
    <property type="entry name" value="CYANOPHYCINASE"/>
    <property type="match status" value="1"/>
</dbReference>
<name>A0ABW2G684_9ACTN</name>
<organism evidence="6 7">
    <name type="scientific">Kitasatospora paranensis</name>
    <dbReference type="NCBI Taxonomy" id="258053"/>
    <lineage>
        <taxon>Bacteria</taxon>
        <taxon>Bacillati</taxon>
        <taxon>Actinomycetota</taxon>
        <taxon>Actinomycetes</taxon>
        <taxon>Kitasatosporales</taxon>
        <taxon>Streptomycetaceae</taxon>
        <taxon>Kitasatospora</taxon>
    </lineage>
</organism>
<gene>
    <name evidence="6" type="ORF">ACFQMG_28890</name>
</gene>
<dbReference type="EC" id="3.4.15.6" evidence="6"/>
<keyword evidence="7" id="KW-1185">Reference proteome</keyword>
<keyword evidence="5" id="KW-0732">Signal</keyword>
<evidence type="ECO:0000313" key="6">
    <source>
        <dbReference type="EMBL" id="MFC7183566.1"/>
    </source>
</evidence>
<keyword evidence="4" id="KW-0720">Serine protease</keyword>
<comment type="caution">
    <text evidence="6">The sequence shown here is derived from an EMBL/GenBank/DDBJ whole genome shotgun (WGS) entry which is preliminary data.</text>
</comment>
<feature type="signal peptide" evidence="5">
    <location>
        <begin position="1"/>
        <end position="29"/>
    </location>
</feature>
<dbReference type="EMBL" id="JBHTAJ010000072">
    <property type="protein sequence ID" value="MFC7183566.1"/>
    <property type="molecule type" value="Genomic_DNA"/>
</dbReference>
<evidence type="ECO:0000256" key="2">
    <source>
        <dbReference type="ARBA" id="ARBA00022670"/>
    </source>
</evidence>
<evidence type="ECO:0000256" key="4">
    <source>
        <dbReference type="ARBA" id="ARBA00022825"/>
    </source>
</evidence>
<proteinExistence type="inferred from homology"/>
<dbReference type="GO" id="GO:0004180">
    <property type="term" value="F:carboxypeptidase activity"/>
    <property type="evidence" value="ECO:0007669"/>
    <property type="project" value="UniProtKB-KW"/>
</dbReference>
<dbReference type="InterPro" id="IPR029062">
    <property type="entry name" value="Class_I_gatase-like"/>
</dbReference>
<dbReference type="PANTHER" id="PTHR36175:SF1">
    <property type="entry name" value="CYANOPHYCINASE"/>
    <property type="match status" value="1"/>
</dbReference>
<comment type="similarity">
    <text evidence="1">Belongs to the peptidase S51 family.</text>
</comment>
<dbReference type="CDD" id="cd03145">
    <property type="entry name" value="GAT1_cyanophycinase"/>
    <property type="match status" value="1"/>
</dbReference>
<dbReference type="Gene3D" id="3.40.50.880">
    <property type="match status" value="1"/>
</dbReference>
<evidence type="ECO:0000256" key="1">
    <source>
        <dbReference type="ARBA" id="ARBA00006534"/>
    </source>
</evidence>
<dbReference type="GO" id="GO:0008241">
    <property type="term" value="F:peptidyl-dipeptidase activity"/>
    <property type="evidence" value="ECO:0007669"/>
    <property type="project" value="UniProtKB-EC"/>
</dbReference>
<evidence type="ECO:0000256" key="3">
    <source>
        <dbReference type="ARBA" id="ARBA00022801"/>
    </source>
</evidence>
<dbReference type="InterPro" id="IPR005320">
    <property type="entry name" value="Peptidase_S51"/>
</dbReference>
<keyword evidence="2" id="KW-0645">Protease</keyword>
<evidence type="ECO:0000256" key="5">
    <source>
        <dbReference type="SAM" id="SignalP"/>
    </source>
</evidence>
<feature type="chain" id="PRO_5045260611" evidence="5">
    <location>
        <begin position="30"/>
        <end position="432"/>
    </location>
</feature>
<accession>A0ABW2G684</accession>
<keyword evidence="6" id="KW-0121">Carboxypeptidase</keyword>
<dbReference type="SUPFAM" id="SSF52317">
    <property type="entry name" value="Class I glutamine amidotransferase-like"/>
    <property type="match status" value="1"/>
</dbReference>
<sequence length="432" mass="44552">MNRSLPARTGRAAVAVTAALAVVTAAAPAASAHPARPAGGTLILVGGGLKDDNAEIYREIVARAGGAGSARIGVLTAASVPPSQDPNAADPATCSNSACNGAYYADLFERYGAADAQWIPIDIEHVAAADSDAVVAQVDAMTGFFFGGGDQYRYVTSLLHGDAHTDSKVLAAIRAKLAAGAVVSGSSAGAQIASGPDMVTGGDSYQALRDGSAPGYFEDPTRLGYLPGGGFGFFGPGLLDTHTGTYGREGRAVRLAADTGHDRVFAMDEDTAVEVEHAGTRAESVRVLGSHGVGVLDLRHARSRTDPAGWSVTGVAYSYLTDGDGYDPRTWQVIPADGKRRLRPTGTEPVPTDHDAFYAVDDPDGVPYAFSGTARALAATRVQRTATADTYESAPAFRITFTKRGDFRAWTADGSTAASFADLDLAIAPVAP</sequence>
<protein>
    <submittedName>
        <fullName evidence="6">Cyanophycinase</fullName>
        <ecNumber evidence="6">3.4.15.6</ecNumber>
    </submittedName>
</protein>
<reference evidence="7" key="1">
    <citation type="journal article" date="2019" name="Int. J. Syst. Evol. Microbiol.">
        <title>The Global Catalogue of Microorganisms (GCM) 10K type strain sequencing project: providing services to taxonomists for standard genome sequencing and annotation.</title>
        <authorList>
            <consortium name="The Broad Institute Genomics Platform"/>
            <consortium name="The Broad Institute Genome Sequencing Center for Infectious Disease"/>
            <person name="Wu L."/>
            <person name="Ma J."/>
        </authorList>
    </citation>
    <scope>NUCLEOTIDE SEQUENCE [LARGE SCALE GENOMIC DNA]</scope>
    <source>
        <strain evidence="7">CGMCC 1.12859</strain>
    </source>
</reference>
<keyword evidence="3 6" id="KW-0378">Hydrolase</keyword>
<dbReference type="RefSeq" id="WP_380232408.1">
    <property type="nucleotide sequence ID" value="NZ_JBHSVH010000002.1"/>
</dbReference>
<dbReference type="Pfam" id="PF03575">
    <property type="entry name" value="Peptidase_S51"/>
    <property type="match status" value="1"/>
</dbReference>
<evidence type="ECO:0000313" key="7">
    <source>
        <dbReference type="Proteomes" id="UP001596435"/>
    </source>
</evidence>